<dbReference type="PANTHER" id="PTHR36570">
    <property type="entry name" value="DISULFIDE BOND FORMATION PROTEIN B"/>
    <property type="match status" value="1"/>
</dbReference>
<keyword evidence="11 14" id="KW-1015">Disulfide bond</keyword>
<proteinExistence type="inferred from homology"/>
<comment type="subcellular location">
    <subcellularLocation>
        <location evidence="1">Cell inner membrane</location>
        <topology evidence="1">Multi-pass membrane protein</topology>
    </subcellularLocation>
    <subcellularLocation>
        <location evidence="14">Cell membrane</location>
        <topology evidence="14">Multi-pass membrane protein</topology>
    </subcellularLocation>
</comment>
<keyword evidence="7 14" id="KW-0249">Electron transport</keyword>
<evidence type="ECO:0000256" key="5">
    <source>
        <dbReference type="ARBA" id="ARBA00022519"/>
    </source>
</evidence>
<dbReference type="Gene3D" id="1.20.1550.10">
    <property type="entry name" value="DsbB-like"/>
    <property type="match status" value="1"/>
</dbReference>
<feature type="transmembrane region" description="Helical" evidence="15">
    <location>
        <begin position="73"/>
        <end position="91"/>
    </location>
</feature>
<keyword evidence="5" id="KW-0997">Cell inner membrane</keyword>
<comment type="similarity">
    <text evidence="2 14">Belongs to the DsbB family.</text>
</comment>
<dbReference type="InterPro" id="IPR003752">
    <property type="entry name" value="DiS_bond_form_DsbB/BdbC"/>
</dbReference>
<keyword evidence="13 14" id="KW-0676">Redox-active center</keyword>
<keyword evidence="3 14" id="KW-0813">Transport</keyword>
<keyword evidence="10 14" id="KW-0472">Membrane</keyword>
<dbReference type="RefSeq" id="WP_187522902.1">
    <property type="nucleotide sequence ID" value="NZ_JACONW010000159.1"/>
</dbReference>
<dbReference type="InterPro" id="IPR022920">
    <property type="entry name" value="Disulphide_bond_form_DsbB"/>
</dbReference>
<organism evidence="16 17">
    <name type="scientific">Pseudomonas folii</name>
    <dbReference type="NCBI Taxonomy" id="2762593"/>
    <lineage>
        <taxon>Bacteria</taxon>
        <taxon>Pseudomonadati</taxon>
        <taxon>Pseudomonadota</taxon>
        <taxon>Gammaproteobacteria</taxon>
        <taxon>Pseudomonadales</taxon>
        <taxon>Pseudomonadaceae</taxon>
        <taxon>Pseudomonas</taxon>
    </lineage>
</organism>
<dbReference type="HAMAP" id="MF_00286">
    <property type="entry name" value="DsbB"/>
    <property type="match status" value="1"/>
</dbReference>
<dbReference type="Proteomes" id="UP000651852">
    <property type="component" value="Unassembled WGS sequence"/>
</dbReference>
<evidence type="ECO:0000256" key="1">
    <source>
        <dbReference type="ARBA" id="ARBA00004429"/>
    </source>
</evidence>
<feature type="topological domain" description="Cytoplasmic" evidence="14">
    <location>
        <begin position="1"/>
        <end position="9"/>
    </location>
</feature>
<comment type="caution">
    <text evidence="16">The sequence shown here is derived from an EMBL/GenBank/DDBJ whole genome shotgun (WGS) entry which is preliminary data.</text>
</comment>
<evidence type="ECO:0000256" key="8">
    <source>
        <dbReference type="ARBA" id="ARBA00022989"/>
    </source>
</evidence>
<evidence type="ECO:0000256" key="6">
    <source>
        <dbReference type="ARBA" id="ARBA00022692"/>
    </source>
</evidence>
<feature type="transmembrane region" description="Helical" evidence="15">
    <location>
        <begin position="9"/>
        <end position="35"/>
    </location>
</feature>
<sequence length="176" mass="19000">MQLARTRSLFFLVFIACAMIVGSVVYLQCVVAGLSPCVLCLWQRAVFVVSGLLALVATFHAPGRGGCRAYSAVILLFTLSGAAIAGGQVWLQTATVDQTIEVIAHVERLLDRLSLYSHIDRLRSDATFCAEISWSLFGISLPEWSLLAFVGLALVMLYALFNASVRTPSAESRAGD</sequence>
<feature type="topological domain" description="Periplasmic" evidence="14">
    <location>
        <begin position="28"/>
        <end position="45"/>
    </location>
</feature>
<keyword evidence="9 14" id="KW-0560">Oxidoreductase</keyword>
<evidence type="ECO:0000313" key="16">
    <source>
        <dbReference type="EMBL" id="MBC3952636.1"/>
    </source>
</evidence>
<name>A0ABR7B631_9PSED</name>
<evidence type="ECO:0000256" key="10">
    <source>
        <dbReference type="ARBA" id="ARBA00023136"/>
    </source>
</evidence>
<feature type="transmembrane region" description="Helical" evidence="15">
    <location>
        <begin position="41"/>
        <end position="61"/>
    </location>
</feature>
<evidence type="ECO:0000256" key="7">
    <source>
        <dbReference type="ARBA" id="ARBA00022982"/>
    </source>
</evidence>
<feature type="transmembrane region" description="Helical" evidence="15">
    <location>
        <begin position="144"/>
        <end position="163"/>
    </location>
</feature>
<protein>
    <recommendedName>
        <fullName evidence="14">Disulfide bond formation protein B</fullName>
    </recommendedName>
    <alternativeName>
        <fullName evidence="14">Disulfide oxidoreductase</fullName>
    </alternativeName>
</protein>
<keyword evidence="4 14" id="KW-1003">Cell membrane</keyword>
<dbReference type="InterPro" id="IPR023380">
    <property type="entry name" value="DsbB-like_sf"/>
</dbReference>
<evidence type="ECO:0000256" key="3">
    <source>
        <dbReference type="ARBA" id="ARBA00022448"/>
    </source>
</evidence>
<dbReference type="Pfam" id="PF02600">
    <property type="entry name" value="DsbB"/>
    <property type="match status" value="1"/>
</dbReference>
<feature type="disulfide bond" description="Redox-active" evidence="14">
    <location>
        <begin position="37"/>
        <end position="40"/>
    </location>
</feature>
<dbReference type="InterPro" id="IPR050183">
    <property type="entry name" value="DsbB"/>
</dbReference>
<evidence type="ECO:0000256" key="9">
    <source>
        <dbReference type="ARBA" id="ARBA00023002"/>
    </source>
</evidence>
<dbReference type="SUPFAM" id="SSF158442">
    <property type="entry name" value="DsbB-like"/>
    <property type="match status" value="1"/>
</dbReference>
<evidence type="ECO:0000256" key="4">
    <source>
        <dbReference type="ARBA" id="ARBA00022475"/>
    </source>
</evidence>
<evidence type="ECO:0000256" key="12">
    <source>
        <dbReference type="ARBA" id="ARBA00023186"/>
    </source>
</evidence>
<keyword evidence="8 14" id="KW-1133">Transmembrane helix</keyword>
<evidence type="ECO:0000313" key="17">
    <source>
        <dbReference type="Proteomes" id="UP000651852"/>
    </source>
</evidence>
<keyword evidence="6 14" id="KW-0812">Transmembrane</keyword>
<feature type="topological domain" description="Cytoplasmic" evidence="14">
    <location>
        <begin position="163"/>
        <end position="176"/>
    </location>
</feature>
<comment type="caution">
    <text evidence="14">Lacks conserved residue(s) required for the propagation of feature annotation.</text>
</comment>
<gene>
    <name evidence="14" type="primary">dsbB</name>
    <name evidence="16" type="ORF">H8S59_22930</name>
</gene>
<evidence type="ECO:0000256" key="11">
    <source>
        <dbReference type="ARBA" id="ARBA00023157"/>
    </source>
</evidence>
<comment type="function">
    <text evidence="14">Required for disulfide bond formation in some periplasmic proteins. Acts by oxidizing the DsbA protein.</text>
</comment>
<keyword evidence="17" id="KW-1185">Reference proteome</keyword>
<evidence type="ECO:0000256" key="14">
    <source>
        <dbReference type="HAMAP-Rule" id="MF_00286"/>
    </source>
</evidence>
<feature type="topological domain" description="Cytoplasmic" evidence="14">
    <location>
        <begin position="63"/>
        <end position="68"/>
    </location>
</feature>
<reference evidence="16 17" key="1">
    <citation type="submission" date="2020-08" db="EMBL/GenBank/DDBJ databases">
        <title>Putative novel bacterial strains isolated from necrotic wheat leaf tissues caused by Xanthomonas translucens.</title>
        <authorList>
            <person name="Tambong J.T."/>
        </authorList>
    </citation>
    <scope>NUCLEOTIDE SEQUENCE [LARGE SCALE GENOMIC DNA]</scope>
    <source>
        <strain evidence="16 17">DOAB 1069</strain>
    </source>
</reference>
<evidence type="ECO:0000256" key="13">
    <source>
        <dbReference type="ARBA" id="ARBA00023284"/>
    </source>
</evidence>
<evidence type="ECO:0000256" key="15">
    <source>
        <dbReference type="SAM" id="Phobius"/>
    </source>
</evidence>
<accession>A0ABR7B631</accession>
<dbReference type="EMBL" id="JACONW010000159">
    <property type="protein sequence ID" value="MBC3952636.1"/>
    <property type="molecule type" value="Genomic_DNA"/>
</dbReference>
<keyword evidence="12 14" id="KW-0143">Chaperone</keyword>
<evidence type="ECO:0000256" key="2">
    <source>
        <dbReference type="ARBA" id="ARBA00008823"/>
    </source>
</evidence>
<dbReference type="PANTHER" id="PTHR36570:SF3">
    <property type="entry name" value="DISULFIDE BOND FORMATION PROTEIN B"/>
    <property type="match status" value="1"/>
</dbReference>